<evidence type="ECO:0000259" key="1">
    <source>
        <dbReference type="Pfam" id="PF13462"/>
    </source>
</evidence>
<dbReference type="SUPFAM" id="SSF52833">
    <property type="entry name" value="Thioredoxin-like"/>
    <property type="match status" value="1"/>
</dbReference>
<dbReference type="OrthoDB" id="117402at2"/>
<organism evidence="2 3">
    <name type="scientific">Vagococcus elongatus</name>
    <dbReference type="NCBI Taxonomy" id="180344"/>
    <lineage>
        <taxon>Bacteria</taxon>
        <taxon>Bacillati</taxon>
        <taxon>Bacillota</taxon>
        <taxon>Bacilli</taxon>
        <taxon>Lactobacillales</taxon>
        <taxon>Enterococcaceae</taxon>
        <taxon>Vagococcus</taxon>
    </lineage>
</organism>
<dbReference type="RefSeq" id="WP_126808356.1">
    <property type="nucleotide sequence ID" value="NZ_NGKA01000007.1"/>
</dbReference>
<comment type="caution">
    <text evidence="2">The sequence shown here is derived from an EMBL/GenBank/DDBJ whole genome shotgun (WGS) entry which is preliminary data.</text>
</comment>
<accession>A0A430AX63</accession>
<dbReference type="InterPro" id="IPR036249">
    <property type="entry name" value="Thioredoxin-like_sf"/>
</dbReference>
<protein>
    <recommendedName>
        <fullName evidence="1">Thioredoxin-like fold domain-containing protein</fullName>
    </recommendedName>
</protein>
<keyword evidence="3" id="KW-1185">Reference proteome</keyword>
<dbReference type="AlphaFoldDB" id="A0A430AX63"/>
<dbReference type="Pfam" id="PF13462">
    <property type="entry name" value="Thioredoxin_4"/>
    <property type="match status" value="1"/>
</dbReference>
<name>A0A430AX63_9ENTE</name>
<dbReference type="Gene3D" id="1.10.1200.90">
    <property type="entry name" value="DsbA-like domain"/>
    <property type="match status" value="1"/>
</dbReference>
<feature type="domain" description="Thioredoxin-like fold" evidence="1">
    <location>
        <begin position="14"/>
        <end position="175"/>
    </location>
</feature>
<proteinExistence type="predicted"/>
<evidence type="ECO:0000313" key="2">
    <source>
        <dbReference type="EMBL" id="RSU12634.1"/>
    </source>
</evidence>
<sequence>MEIIEVSKISDKIGIQLGDENAPVVVMEYVNLRCPYCLQWFEDSRETYHELIENGTVRKVLKLFDKEKFGLHYGNVLHRYVPKHASYEEVDAVLDKIYHSQTRWGEMNREMGSASVAEYAEKILHLTEDADEEMSQAIIDETISAGVQFVPTMVVGDHVFDQKISQEEFRQLIEEEKQKQLSS</sequence>
<dbReference type="Proteomes" id="UP000287605">
    <property type="component" value="Unassembled WGS sequence"/>
</dbReference>
<evidence type="ECO:0000313" key="3">
    <source>
        <dbReference type="Proteomes" id="UP000287605"/>
    </source>
</evidence>
<gene>
    <name evidence="2" type="ORF">CBF29_05765</name>
</gene>
<dbReference type="Gene3D" id="3.40.30.10">
    <property type="entry name" value="Glutaredoxin"/>
    <property type="match status" value="1"/>
</dbReference>
<dbReference type="EMBL" id="NGKA01000007">
    <property type="protein sequence ID" value="RSU12634.1"/>
    <property type="molecule type" value="Genomic_DNA"/>
</dbReference>
<reference evidence="2 3" key="1">
    <citation type="submission" date="2017-05" db="EMBL/GenBank/DDBJ databases">
        <title>Vagococcus spp. assemblies.</title>
        <authorList>
            <person name="Gulvik C.A."/>
        </authorList>
    </citation>
    <scope>NUCLEOTIDE SEQUENCE [LARGE SCALE GENOMIC DNA]</scope>
    <source>
        <strain evidence="2 3">CCUG 51432</strain>
    </source>
</reference>
<dbReference type="InterPro" id="IPR012336">
    <property type="entry name" value="Thioredoxin-like_fold"/>
</dbReference>